<keyword evidence="5" id="KW-0486">Methionine biosynthesis</keyword>
<evidence type="ECO:0000259" key="6">
    <source>
        <dbReference type="Pfam" id="PF01048"/>
    </source>
</evidence>
<dbReference type="SUPFAM" id="SSF53167">
    <property type="entry name" value="Purine and uridine phosphorylases"/>
    <property type="match status" value="1"/>
</dbReference>
<proteinExistence type="predicted"/>
<keyword evidence="4" id="KW-0378">Hydrolase</keyword>
<dbReference type="Pfam" id="PF01048">
    <property type="entry name" value="PNP_UDP_1"/>
    <property type="match status" value="1"/>
</dbReference>
<evidence type="ECO:0000256" key="2">
    <source>
        <dbReference type="ARBA" id="ARBA00011974"/>
    </source>
</evidence>
<dbReference type="PANTHER" id="PTHR46832:SF1">
    <property type="entry name" value="5'-METHYLTHIOADENOSINE_S-ADENOSYLHOMOCYSTEINE NUCLEOSIDASE"/>
    <property type="match status" value="1"/>
</dbReference>
<reference evidence="7 8" key="1">
    <citation type="submission" date="2014-01" db="EMBL/GenBank/DDBJ databases">
        <title>Genome sequence determination for a cystic fibrosis isolate, Inquilinus limosus.</title>
        <authorList>
            <person name="Pino M."/>
            <person name="Di Conza J."/>
            <person name="Gutkind G."/>
        </authorList>
    </citation>
    <scope>NUCLEOTIDE SEQUENCE [LARGE SCALE GENOMIC DNA]</scope>
    <source>
        <strain evidence="7 8">MP06</strain>
    </source>
</reference>
<dbReference type="GO" id="GO:0009164">
    <property type="term" value="P:nucleoside catabolic process"/>
    <property type="evidence" value="ECO:0007669"/>
    <property type="project" value="InterPro"/>
</dbReference>
<dbReference type="CDD" id="cd09008">
    <property type="entry name" value="MTAN"/>
    <property type="match status" value="1"/>
</dbReference>
<dbReference type="Gene3D" id="3.40.50.1580">
    <property type="entry name" value="Nucleoside phosphorylase domain"/>
    <property type="match status" value="1"/>
</dbReference>
<gene>
    <name evidence="7" type="ORF">P409_13645</name>
</gene>
<dbReference type="GO" id="GO:0008930">
    <property type="term" value="F:methylthioadenosine nucleosidase activity"/>
    <property type="evidence" value="ECO:0007669"/>
    <property type="project" value="InterPro"/>
</dbReference>
<organism evidence="7 8">
    <name type="scientific">Inquilinus limosus MP06</name>
    <dbReference type="NCBI Taxonomy" id="1398085"/>
    <lineage>
        <taxon>Bacteria</taxon>
        <taxon>Pseudomonadati</taxon>
        <taxon>Pseudomonadota</taxon>
        <taxon>Alphaproteobacteria</taxon>
        <taxon>Rhodospirillales</taxon>
        <taxon>Rhodospirillaceae</taxon>
        <taxon>Inquilinus</taxon>
    </lineage>
</organism>
<sequence>MRADGPIGLMAAIPQELAAHDDLVVRTEREIAGCRFRLGRLGTRDLVAVEAGIGKSHAAMVATLLLQEFGCASLLFSGVAGGLDPDLAIGDVVVADRLVMHDYGARVDGRLKPYQPGVPPLPGFPEETGYALDPMLREKIKDALEGLDIGGFGAAATGGEPHRSRLIFGTVLTGDIFLNDARERERLHREFGGVAIEMEGAAVAAVAERFGVPAVVVRALSDLAGSESHMDFPAFLDAAARIAARVVGRISTVL</sequence>
<dbReference type="InterPro" id="IPR010049">
    <property type="entry name" value="MTA_SAH_Nsdase"/>
</dbReference>
<dbReference type="GO" id="GO:0005829">
    <property type="term" value="C:cytosol"/>
    <property type="evidence" value="ECO:0007669"/>
    <property type="project" value="TreeGrafter"/>
</dbReference>
<evidence type="ECO:0000313" key="8">
    <source>
        <dbReference type="Proteomes" id="UP000029995"/>
    </source>
</evidence>
<accession>A0A0A0D7P8</accession>
<dbReference type="Proteomes" id="UP000029995">
    <property type="component" value="Unassembled WGS sequence"/>
</dbReference>
<dbReference type="PANTHER" id="PTHR46832">
    <property type="entry name" value="5'-METHYLTHIOADENOSINE/S-ADENOSYLHOMOCYSTEINE NUCLEOSIDASE"/>
    <property type="match status" value="1"/>
</dbReference>
<evidence type="ECO:0000313" key="7">
    <source>
        <dbReference type="EMBL" id="KGM33828.1"/>
    </source>
</evidence>
<dbReference type="NCBIfam" id="NF004079">
    <property type="entry name" value="PRK05584.1"/>
    <property type="match status" value="1"/>
</dbReference>
<dbReference type="RefSeq" id="WP_034837288.1">
    <property type="nucleotide sequence ID" value="NZ_JANX01000144.1"/>
</dbReference>
<dbReference type="OrthoDB" id="6677713at2"/>
<dbReference type="GO" id="GO:0019509">
    <property type="term" value="P:L-methionine salvage from methylthioadenosine"/>
    <property type="evidence" value="ECO:0007669"/>
    <property type="project" value="UniProtKB-UniPathway"/>
</dbReference>
<comment type="caution">
    <text evidence="7">The sequence shown here is derived from an EMBL/GenBank/DDBJ whole genome shotgun (WGS) entry which is preliminary data.</text>
</comment>
<dbReference type="GO" id="GO:0019284">
    <property type="term" value="P:L-methionine salvage from S-adenosylmethionine"/>
    <property type="evidence" value="ECO:0007669"/>
    <property type="project" value="TreeGrafter"/>
</dbReference>
<evidence type="ECO:0000256" key="1">
    <source>
        <dbReference type="ARBA" id="ARBA00004945"/>
    </source>
</evidence>
<comment type="pathway">
    <text evidence="1">Amino-acid biosynthesis; L-methionine biosynthesis via salvage pathway; S-methyl-5-thio-alpha-D-ribose 1-phosphate from S-methyl-5'-thioadenosine (hydrolase route): step 1/2.</text>
</comment>
<dbReference type="EC" id="3.2.2.9" evidence="2"/>
<dbReference type="NCBIfam" id="TIGR01704">
    <property type="entry name" value="MTA_SAH-Nsdase"/>
    <property type="match status" value="1"/>
</dbReference>
<dbReference type="GO" id="GO:0008782">
    <property type="term" value="F:adenosylhomocysteine nucleosidase activity"/>
    <property type="evidence" value="ECO:0007669"/>
    <property type="project" value="UniProtKB-EC"/>
</dbReference>
<keyword evidence="3" id="KW-0028">Amino-acid biosynthesis</keyword>
<dbReference type="UniPathway" id="UPA00904">
    <property type="reaction ID" value="UER00871"/>
</dbReference>
<name>A0A0A0D7P8_9PROT</name>
<evidence type="ECO:0000256" key="4">
    <source>
        <dbReference type="ARBA" id="ARBA00022801"/>
    </source>
</evidence>
<dbReference type="InterPro" id="IPR035994">
    <property type="entry name" value="Nucleoside_phosphorylase_sf"/>
</dbReference>
<dbReference type="AlphaFoldDB" id="A0A0A0D7P8"/>
<protein>
    <recommendedName>
        <fullName evidence="2">adenosylhomocysteine nucleosidase</fullName>
        <ecNumber evidence="2">3.2.2.9</ecNumber>
    </recommendedName>
</protein>
<evidence type="ECO:0000256" key="5">
    <source>
        <dbReference type="ARBA" id="ARBA00023167"/>
    </source>
</evidence>
<feature type="domain" description="Nucleoside phosphorylase" evidence="6">
    <location>
        <begin position="6"/>
        <end position="249"/>
    </location>
</feature>
<evidence type="ECO:0000256" key="3">
    <source>
        <dbReference type="ARBA" id="ARBA00022605"/>
    </source>
</evidence>
<dbReference type="InterPro" id="IPR000845">
    <property type="entry name" value="Nucleoside_phosphorylase_d"/>
</dbReference>
<dbReference type="EMBL" id="JANX01000144">
    <property type="protein sequence ID" value="KGM33828.1"/>
    <property type="molecule type" value="Genomic_DNA"/>
</dbReference>